<dbReference type="InterPro" id="IPR010255">
    <property type="entry name" value="Haem_peroxidase_sf"/>
</dbReference>
<accession>A0ABQ9F815</accession>
<dbReference type="PRINTS" id="PR00457">
    <property type="entry name" value="ANPEROXIDASE"/>
</dbReference>
<comment type="caution">
    <text evidence="1">The sequence shown here is derived from an EMBL/GenBank/DDBJ whole genome shotgun (WGS) entry which is preliminary data.</text>
</comment>
<dbReference type="PANTHER" id="PTHR11475">
    <property type="entry name" value="OXIDASE/PEROXIDASE"/>
    <property type="match status" value="1"/>
</dbReference>
<dbReference type="EMBL" id="JARBDR010000342">
    <property type="protein sequence ID" value="KAJ8313509.1"/>
    <property type="molecule type" value="Genomic_DNA"/>
</dbReference>
<proteinExistence type="predicted"/>
<dbReference type="PANTHER" id="PTHR11475:SF134">
    <property type="entry name" value="LD42267P"/>
    <property type="match status" value="1"/>
</dbReference>
<dbReference type="SUPFAM" id="SSF48113">
    <property type="entry name" value="Heme-dependent peroxidases"/>
    <property type="match status" value="1"/>
</dbReference>
<dbReference type="Pfam" id="PF03098">
    <property type="entry name" value="An_peroxidase"/>
    <property type="match status" value="2"/>
</dbReference>
<dbReference type="InterPro" id="IPR019791">
    <property type="entry name" value="Haem_peroxidase_animal"/>
</dbReference>
<protein>
    <recommendedName>
        <fullName evidence="3">Peroxidase</fullName>
    </recommendedName>
</protein>
<evidence type="ECO:0000313" key="1">
    <source>
        <dbReference type="EMBL" id="KAJ8313509.1"/>
    </source>
</evidence>
<dbReference type="Gene3D" id="1.10.640.10">
    <property type="entry name" value="Haem peroxidase domain superfamily, animal type"/>
    <property type="match status" value="1"/>
</dbReference>
<gene>
    <name evidence="1" type="ORF">KUTeg_008070</name>
</gene>
<evidence type="ECO:0000313" key="2">
    <source>
        <dbReference type="Proteomes" id="UP001217089"/>
    </source>
</evidence>
<reference evidence="1 2" key="1">
    <citation type="submission" date="2022-12" db="EMBL/GenBank/DDBJ databases">
        <title>Chromosome-level genome of Tegillarca granosa.</title>
        <authorList>
            <person name="Kim J."/>
        </authorList>
    </citation>
    <scope>NUCLEOTIDE SEQUENCE [LARGE SCALE GENOMIC DNA]</scope>
    <source>
        <strain evidence="1">Teg-2019</strain>
        <tissue evidence="1">Adductor muscle</tissue>
    </source>
</reference>
<dbReference type="InterPro" id="IPR037120">
    <property type="entry name" value="Haem_peroxidase_sf_animal"/>
</dbReference>
<sequence>MIRTAVRLAQQNVNSEQQAKATEENGTMKANLKHMRNGEKYYVKSIEYKAFVLEMTKLLLEEMTGISFSEMEDSKLFQDVFLSVMHTYCPQSTITCDGTSKYRTIDGSCNNIVNPEWGQSYSSKPRFMKPDYRNGVMLPRTTGVDGTQLPSARLISNVLMKSVGDPVYESNLTLMMVAWGQFLTHDMMLTPPTSVRTYFLLFSFQCFNIDVPRSDGYFNSTCMSFTRASPGPYRKCLLNGRDQINLQTSFIDSSNVYGSTPERSAELRTFAGGDDRVNVVPNLQGFHTLFLREHNRIAKALEAMNDHWTDEKIFQETRKIIGAIYQHVTYTQYLPNILNQKYLKDFQLTEMKDDIYNNTINPSIRNEFGAAAFRFGHSQVPRFMAYIFSNYTYAGKLDVKDLYGNPQIIEDSHGEHIPGFFRWLSWSRLYKTDRFLEDSVRNHLFFQKRRSFDLASINIQRGRDQGIPPYNKWRLLCGLSAANDFKTTDGGLGSQRYRPVCRRTKVRNPSNDGLVGPTFACIIARQFRDLKIGDRFWYGRQNVPIAFSKVE</sequence>
<dbReference type="PROSITE" id="PS50292">
    <property type="entry name" value="PEROXIDASE_3"/>
    <property type="match status" value="1"/>
</dbReference>
<keyword evidence="2" id="KW-1185">Reference proteome</keyword>
<dbReference type="Proteomes" id="UP001217089">
    <property type="component" value="Unassembled WGS sequence"/>
</dbReference>
<name>A0ABQ9F815_TEGGR</name>
<evidence type="ECO:0008006" key="3">
    <source>
        <dbReference type="Google" id="ProtNLM"/>
    </source>
</evidence>
<organism evidence="1 2">
    <name type="scientific">Tegillarca granosa</name>
    <name type="common">Malaysian cockle</name>
    <name type="synonym">Anadara granosa</name>
    <dbReference type="NCBI Taxonomy" id="220873"/>
    <lineage>
        <taxon>Eukaryota</taxon>
        <taxon>Metazoa</taxon>
        <taxon>Spiralia</taxon>
        <taxon>Lophotrochozoa</taxon>
        <taxon>Mollusca</taxon>
        <taxon>Bivalvia</taxon>
        <taxon>Autobranchia</taxon>
        <taxon>Pteriomorphia</taxon>
        <taxon>Arcoida</taxon>
        <taxon>Arcoidea</taxon>
        <taxon>Arcidae</taxon>
        <taxon>Tegillarca</taxon>
    </lineage>
</organism>